<evidence type="ECO:0000256" key="5">
    <source>
        <dbReference type="ARBA" id="ARBA00023235"/>
    </source>
</evidence>
<dbReference type="PANTHER" id="PTHR47245">
    <property type="entry name" value="PEPTIDYLPROLYL ISOMERASE"/>
    <property type="match status" value="1"/>
</dbReference>
<dbReference type="Pfam" id="PF13145">
    <property type="entry name" value="Rotamase_2"/>
    <property type="match status" value="1"/>
</dbReference>
<evidence type="ECO:0000259" key="6">
    <source>
        <dbReference type="Pfam" id="PF13145"/>
    </source>
</evidence>
<dbReference type="Gene3D" id="1.10.4030.10">
    <property type="entry name" value="Porin chaperone SurA, peptide-binding domain"/>
    <property type="match status" value="1"/>
</dbReference>
<keyword evidence="4" id="KW-0697">Rotamase</keyword>
<keyword evidence="3" id="KW-0732">Signal</keyword>
<dbReference type="InterPro" id="IPR046357">
    <property type="entry name" value="PPIase_dom_sf"/>
</dbReference>
<proteinExistence type="predicted"/>
<accession>A0A3B0W3Q5</accession>
<dbReference type="InterPro" id="IPR014274">
    <property type="entry name" value="PPIase_EpsD"/>
</dbReference>
<feature type="domain" description="PpiC" evidence="6">
    <location>
        <begin position="123"/>
        <end position="243"/>
    </location>
</feature>
<sequence>MLKFICCGVALSSVVFLSGCGGDDSPNKVGNTQVVAKVNGEEITVHQLNQLLSRVRVPEGGLSKEDIEQKVLDSLIEKTLVLQAAKNVKLDREPAVLSALEEAKNKVLIDRYVQRTLESVAKPTDKKIQRFYDDFPELFADRKMYVFTKLAISADADQVEQMIEQVKQGRSIEQIVALLKQQDIKYKRMSEAKGEGKIASPILHFLSALQAGDVGYLKMTDGLLVVELHRLLDQSVDLETAKDAIARQLLLDERKKASKKLVDSLKETAEIEYVGKFAPKP</sequence>
<dbReference type="Gene3D" id="3.10.50.40">
    <property type="match status" value="1"/>
</dbReference>
<dbReference type="PROSITE" id="PS51257">
    <property type="entry name" value="PROKAR_LIPOPROTEIN"/>
    <property type="match status" value="1"/>
</dbReference>
<protein>
    <recommendedName>
        <fullName evidence="2">peptidylprolyl isomerase</fullName>
        <ecNumber evidence="2">5.2.1.8</ecNumber>
    </recommendedName>
</protein>
<dbReference type="Gene3D" id="1.10.8.1040">
    <property type="match status" value="1"/>
</dbReference>
<dbReference type="Pfam" id="PF13623">
    <property type="entry name" value="SurA_N_2"/>
    <property type="match status" value="1"/>
</dbReference>
<comment type="catalytic activity">
    <reaction evidence="1">
        <text>[protein]-peptidylproline (omega=180) = [protein]-peptidylproline (omega=0)</text>
        <dbReference type="Rhea" id="RHEA:16237"/>
        <dbReference type="Rhea" id="RHEA-COMP:10747"/>
        <dbReference type="Rhea" id="RHEA-COMP:10748"/>
        <dbReference type="ChEBI" id="CHEBI:83833"/>
        <dbReference type="ChEBI" id="CHEBI:83834"/>
        <dbReference type="EC" id="5.2.1.8"/>
    </reaction>
</comment>
<dbReference type="NCBIfam" id="TIGR02925">
    <property type="entry name" value="cis_trans_EpsD"/>
    <property type="match status" value="1"/>
</dbReference>
<reference evidence="7" key="1">
    <citation type="submission" date="2018-06" db="EMBL/GenBank/DDBJ databases">
        <authorList>
            <person name="Zhirakovskaya E."/>
        </authorList>
    </citation>
    <scope>NUCLEOTIDE SEQUENCE</scope>
</reference>
<keyword evidence="5" id="KW-0413">Isomerase</keyword>
<dbReference type="InterPro" id="IPR027304">
    <property type="entry name" value="Trigger_fact/SurA_dom_sf"/>
</dbReference>
<dbReference type="EC" id="5.2.1.8" evidence="2"/>
<evidence type="ECO:0000256" key="2">
    <source>
        <dbReference type="ARBA" id="ARBA00013194"/>
    </source>
</evidence>
<evidence type="ECO:0000256" key="3">
    <source>
        <dbReference type="ARBA" id="ARBA00022729"/>
    </source>
</evidence>
<name>A0A3B0W3Q5_9ZZZZ</name>
<evidence type="ECO:0000313" key="7">
    <source>
        <dbReference type="EMBL" id="VAW47063.1"/>
    </source>
</evidence>
<dbReference type="SUPFAM" id="SSF109998">
    <property type="entry name" value="Triger factor/SurA peptide-binding domain-like"/>
    <property type="match status" value="1"/>
</dbReference>
<dbReference type="GO" id="GO:0003755">
    <property type="term" value="F:peptidyl-prolyl cis-trans isomerase activity"/>
    <property type="evidence" value="ECO:0007669"/>
    <property type="project" value="UniProtKB-KW"/>
</dbReference>
<evidence type="ECO:0000256" key="4">
    <source>
        <dbReference type="ARBA" id="ARBA00023110"/>
    </source>
</evidence>
<dbReference type="PANTHER" id="PTHR47245:SF1">
    <property type="entry name" value="FOLDASE PROTEIN PRSA"/>
    <property type="match status" value="1"/>
</dbReference>
<organism evidence="7">
    <name type="scientific">hydrothermal vent metagenome</name>
    <dbReference type="NCBI Taxonomy" id="652676"/>
    <lineage>
        <taxon>unclassified sequences</taxon>
        <taxon>metagenomes</taxon>
        <taxon>ecological metagenomes</taxon>
    </lineage>
</organism>
<dbReference type="InterPro" id="IPR000297">
    <property type="entry name" value="PPIase_PpiC"/>
</dbReference>
<evidence type="ECO:0000256" key="1">
    <source>
        <dbReference type="ARBA" id="ARBA00000971"/>
    </source>
</evidence>
<dbReference type="InterPro" id="IPR050245">
    <property type="entry name" value="PrsA_foldase"/>
</dbReference>
<gene>
    <name evidence="7" type="ORF">MNBD_GAMMA04-2114</name>
</gene>
<dbReference type="EMBL" id="UOFB01000172">
    <property type="protein sequence ID" value="VAW47063.1"/>
    <property type="molecule type" value="Genomic_DNA"/>
</dbReference>
<dbReference type="AlphaFoldDB" id="A0A3B0W3Q5"/>